<dbReference type="Proteomes" id="UP001375539">
    <property type="component" value="Unassembled WGS sequence"/>
</dbReference>
<evidence type="ECO:0000313" key="1">
    <source>
        <dbReference type="EMBL" id="MEJ8661698.1"/>
    </source>
</evidence>
<keyword evidence="1" id="KW-0378">Hydrolase</keyword>
<evidence type="ECO:0000313" key="2">
    <source>
        <dbReference type="Proteomes" id="UP001375539"/>
    </source>
</evidence>
<gene>
    <name evidence="1" type="ORF">WKI58_35215</name>
</gene>
<sequence length="267" mass="29674">MATTSRHRAWLLSGPPRPGAPQLYCFPHAGGNPVEYMRWADLLPPVELHVVQLPGRGPRHHEPDGDDIDSLVAALLAETAFGEPQRPYAFFGHSFGALLAYETTRALRDTGRRLPDELVVSAYPAPHLPHTPTDPDQLSDTELLRAVADRHGGIPPEIIDSRLLRALVARPLRTDLRLVAGYRHRPAPPLPVPTTVLAGTGDRLTARALTAWQDHTLEPLTVRMFPGGHFYLREHEARFLTCLQDLLMPLTRRSPDSRPRGMRSARA</sequence>
<proteinExistence type="predicted"/>
<name>A0ACC6QTZ5_9ACTN</name>
<reference evidence="1" key="1">
    <citation type="submission" date="2024-03" db="EMBL/GenBank/DDBJ databases">
        <title>Novel Streptomyces species of biotechnological and ecological value are a feature of Machair soil.</title>
        <authorList>
            <person name="Prole J.R."/>
            <person name="Goodfellow M."/>
            <person name="Allenby N."/>
            <person name="Ward A.C."/>
        </authorList>
    </citation>
    <scope>NUCLEOTIDE SEQUENCE</scope>
    <source>
        <strain evidence="1">MS1.AVA.4</strain>
    </source>
</reference>
<comment type="caution">
    <text evidence="1">The sequence shown here is derived from an EMBL/GenBank/DDBJ whole genome shotgun (WGS) entry which is preliminary data.</text>
</comment>
<protein>
    <submittedName>
        <fullName evidence="1">Alpha/beta fold hydrolase</fullName>
    </submittedName>
</protein>
<keyword evidence="2" id="KW-1185">Reference proteome</keyword>
<dbReference type="EMBL" id="JBBKAI010000002">
    <property type="protein sequence ID" value="MEJ8661698.1"/>
    <property type="molecule type" value="Genomic_DNA"/>
</dbReference>
<accession>A0ACC6QTZ5</accession>
<organism evidence="1 2">
    <name type="scientific">Streptomyces pratisoli</name>
    <dbReference type="NCBI Taxonomy" id="3139917"/>
    <lineage>
        <taxon>Bacteria</taxon>
        <taxon>Bacillati</taxon>
        <taxon>Actinomycetota</taxon>
        <taxon>Actinomycetes</taxon>
        <taxon>Kitasatosporales</taxon>
        <taxon>Streptomycetaceae</taxon>
        <taxon>Streptomyces</taxon>
    </lineage>
</organism>